<comment type="subcellular location">
    <subcellularLocation>
        <location evidence="1">Cell membrane</location>
        <topology evidence="1">Multi-pass membrane protein</topology>
    </subcellularLocation>
</comment>
<feature type="transmembrane region" description="Helical" evidence="6">
    <location>
        <begin position="382"/>
        <end position="400"/>
    </location>
</feature>
<dbReference type="EMBL" id="CP031517">
    <property type="protein sequence ID" value="QOS39362.1"/>
    <property type="molecule type" value="Genomic_DNA"/>
</dbReference>
<feature type="transmembrane region" description="Helical" evidence="6">
    <location>
        <begin position="163"/>
        <end position="184"/>
    </location>
</feature>
<protein>
    <submittedName>
        <fullName evidence="7">Sugar isomerase</fullName>
    </submittedName>
</protein>
<evidence type="ECO:0000256" key="6">
    <source>
        <dbReference type="SAM" id="Phobius"/>
    </source>
</evidence>
<feature type="transmembrane region" description="Helical" evidence="6">
    <location>
        <begin position="20"/>
        <end position="46"/>
    </location>
</feature>
<evidence type="ECO:0000256" key="1">
    <source>
        <dbReference type="ARBA" id="ARBA00004651"/>
    </source>
</evidence>
<dbReference type="Proteomes" id="UP000593591">
    <property type="component" value="Chromosome"/>
</dbReference>
<accession>A0A7M1XML4</accession>
<sequence length="509" mass="58351">MKIETNEQAIRKKRYRLNTFFGLGNTAVAMVCGLILPRLILATFGSEVNGLINSITNLLGFIALFDMGIGATVMAALYRPIAEDDEYKINKIYSYATKFFRIIALIFSLYVVLLCVILPLRFREQFDIAYTIFLIAALSLTSLGQYFFGMVNSIFLRANQQGYVYYILQIVTTIANTIACYIEIKLGASIQMVKLTTSLIYLLRPLGLYLYVKKKYSYLKLVKSNHTILPEQWGGFTQHLSAWVLSNTDIFVLTLAGALTDISIYSVYYLITYTAIFQLINGLMSGHTALLGSYFANDDIEKVKQFYYSREIIIHNIATVILSVTGCLLVPFVMIYTRGVEDADYYQPIFSILMVVISFVYILRSFYYELIYSVGEFKKTQWWSLAEALINISLSLILVWKFGLIGIAIGTLVAIVFRTIYFLFYNQSKLGNKVFVSFLKNILCDLCICSITILIFNFIPFETENYLLWLLKGTIITFSSFLVCIIFNVIFHFSMVKKFFEKIRNRIKK</sequence>
<dbReference type="PANTHER" id="PTHR30250:SF26">
    <property type="entry name" value="PSMA PROTEIN"/>
    <property type="match status" value="1"/>
</dbReference>
<evidence type="ECO:0000313" key="7">
    <source>
        <dbReference type="EMBL" id="QOS39362.1"/>
    </source>
</evidence>
<reference evidence="7 8" key="1">
    <citation type="submission" date="2018-08" db="EMBL/GenBank/DDBJ databases">
        <title>The first complete genome of Treponema rectale (CHPAT), a commensal spirochete of the bovine rectum.</title>
        <authorList>
            <person name="Staton G.J."/>
            <person name="Clegg S.R."/>
            <person name="Carter S.D."/>
            <person name="Radford A.D."/>
            <person name="Darby A."/>
            <person name="Hall N."/>
            <person name="Birtles R.J."/>
            <person name="Evans N.J."/>
        </authorList>
    </citation>
    <scope>NUCLEOTIDE SEQUENCE [LARGE SCALE GENOMIC DNA]</scope>
    <source>
        <strain evidence="7 8">CHPA</strain>
    </source>
</reference>
<dbReference type="InterPro" id="IPR050833">
    <property type="entry name" value="Poly_Biosynth_Transport"/>
</dbReference>
<feature type="transmembrane region" description="Helical" evidence="6">
    <location>
        <begin position="317"/>
        <end position="337"/>
    </location>
</feature>
<keyword evidence="7" id="KW-0413">Isomerase</keyword>
<feature type="transmembrane region" description="Helical" evidence="6">
    <location>
        <begin position="466"/>
        <end position="496"/>
    </location>
</feature>
<keyword evidence="4 6" id="KW-1133">Transmembrane helix</keyword>
<keyword evidence="2" id="KW-1003">Cell membrane</keyword>
<feature type="transmembrane region" description="Helical" evidence="6">
    <location>
        <begin position="349"/>
        <end position="370"/>
    </location>
</feature>
<evidence type="ECO:0000256" key="5">
    <source>
        <dbReference type="ARBA" id="ARBA00023136"/>
    </source>
</evidence>
<dbReference type="PANTHER" id="PTHR30250">
    <property type="entry name" value="PST FAMILY PREDICTED COLANIC ACID TRANSPORTER"/>
    <property type="match status" value="1"/>
</dbReference>
<keyword evidence="3 6" id="KW-0812">Transmembrane</keyword>
<feature type="transmembrane region" description="Helical" evidence="6">
    <location>
        <begin position="128"/>
        <end position="151"/>
    </location>
</feature>
<feature type="transmembrane region" description="Helical" evidence="6">
    <location>
        <begin position="406"/>
        <end position="426"/>
    </location>
</feature>
<dbReference type="GO" id="GO:0005886">
    <property type="term" value="C:plasma membrane"/>
    <property type="evidence" value="ECO:0007669"/>
    <property type="project" value="UniProtKB-SubCell"/>
</dbReference>
<evidence type="ECO:0000256" key="3">
    <source>
        <dbReference type="ARBA" id="ARBA00022692"/>
    </source>
</evidence>
<evidence type="ECO:0000256" key="2">
    <source>
        <dbReference type="ARBA" id="ARBA00022475"/>
    </source>
</evidence>
<feature type="transmembrane region" description="Helical" evidence="6">
    <location>
        <begin position="58"/>
        <end position="78"/>
    </location>
</feature>
<proteinExistence type="predicted"/>
<evidence type="ECO:0000313" key="8">
    <source>
        <dbReference type="Proteomes" id="UP000593591"/>
    </source>
</evidence>
<feature type="transmembrane region" description="Helical" evidence="6">
    <location>
        <begin position="438"/>
        <end position="460"/>
    </location>
</feature>
<name>A0A7M1XML4_9SPIR</name>
<dbReference type="KEGG" id="trc:DYE49_02380"/>
<dbReference type="GO" id="GO:0016853">
    <property type="term" value="F:isomerase activity"/>
    <property type="evidence" value="ECO:0007669"/>
    <property type="project" value="UniProtKB-KW"/>
</dbReference>
<evidence type="ECO:0000256" key="4">
    <source>
        <dbReference type="ARBA" id="ARBA00022989"/>
    </source>
</evidence>
<organism evidence="7 8">
    <name type="scientific">Treponema rectale</name>
    <dbReference type="NCBI Taxonomy" id="744512"/>
    <lineage>
        <taxon>Bacteria</taxon>
        <taxon>Pseudomonadati</taxon>
        <taxon>Spirochaetota</taxon>
        <taxon>Spirochaetia</taxon>
        <taxon>Spirochaetales</taxon>
        <taxon>Treponemataceae</taxon>
        <taxon>Treponema</taxon>
    </lineage>
</organism>
<feature type="transmembrane region" description="Helical" evidence="6">
    <location>
        <begin position="99"/>
        <end position="122"/>
    </location>
</feature>
<keyword evidence="5 6" id="KW-0472">Membrane</keyword>
<gene>
    <name evidence="7" type="ORF">DYE49_02380</name>
</gene>
<feature type="transmembrane region" description="Helical" evidence="6">
    <location>
        <begin position="250"/>
        <end position="270"/>
    </location>
</feature>
<dbReference type="AlphaFoldDB" id="A0A7M1XML4"/>